<dbReference type="Proteomes" id="UP000262583">
    <property type="component" value="Chromosome"/>
</dbReference>
<dbReference type="PANTHER" id="PTHR10264">
    <property type="entry name" value="BAND 7 PROTEIN-RELATED"/>
    <property type="match status" value="1"/>
</dbReference>
<dbReference type="PRINTS" id="PR00721">
    <property type="entry name" value="STOMATIN"/>
</dbReference>
<comment type="subcellular location">
    <subcellularLocation>
        <location evidence="1">Membrane</location>
    </subcellularLocation>
</comment>
<gene>
    <name evidence="6" type="ORF">BRCON_0231</name>
</gene>
<name>A0A2Z4Y2B8_SUMC1</name>
<dbReference type="PANTHER" id="PTHR10264:SF19">
    <property type="entry name" value="AT06885P-RELATED"/>
    <property type="match status" value="1"/>
</dbReference>
<dbReference type="EMBL" id="CP030759">
    <property type="protein sequence ID" value="AXA35008.1"/>
    <property type="molecule type" value="Genomic_DNA"/>
</dbReference>
<dbReference type="FunFam" id="3.30.479.30:FF:000004">
    <property type="entry name" value="Putative membrane protease family, stomatin"/>
    <property type="match status" value="1"/>
</dbReference>
<evidence type="ECO:0000256" key="3">
    <source>
        <dbReference type="ARBA" id="ARBA00023136"/>
    </source>
</evidence>
<comment type="similarity">
    <text evidence="2">Belongs to the band 7/mec-2 family.</text>
</comment>
<dbReference type="GO" id="GO:0098552">
    <property type="term" value="C:side of membrane"/>
    <property type="evidence" value="ECO:0007669"/>
    <property type="project" value="UniProtKB-ARBA"/>
</dbReference>
<sequence>MSSGGQTLPWIFTLLQGPYLVAIILIIGYLLKCINVLNEYERGVVFRLGRLLPAPKGPGLVLIFWPIDRMVKISLRIVTLDVPPQDIITRDNVSVHVNAVVYFQVVDPTKAIVAVEDYLFATSQMSQTTLRSVLGQVELDDLLAEREKLNIELQSILDKQTDAWGVKVTAVEIKKVDLPQEMQRAMARQAEAERERRAKVIGAEGEFQAAEKLVAAADMMAAHPMAMQMRYLQTLVEISAEKSSTIVFPFPLEMLRTFGMEGGGFAPKKQAPQPPTSEAS</sequence>
<evidence type="ECO:0000256" key="1">
    <source>
        <dbReference type="ARBA" id="ARBA00004370"/>
    </source>
</evidence>
<dbReference type="InterPro" id="IPR001107">
    <property type="entry name" value="Band_7"/>
</dbReference>
<keyword evidence="3 4" id="KW-0472">Membrane</keyword>
<dbReference type="InterPro" id="IPR036013">
    <property type="entry name" value="Band_7/SPFH_dom_sf"/>
</dbReference>
<dbReference type="CDD" id="cd08826">
    <property type="entry name" value="SPFH_eoslipins_u1"/>
    <property type="match status" value="1"/>
</dbReference>
<keyword evidence="4" id="KW-0812">Transmembrane</keyword>
<dbReference type="Gene3D" id="3.30.479.30">
    <property type="entry name" value="Band 7 domain"/>
    <property type="match status" value="1"/>
</dbReference>
<dbReference type="Pfam" id="PF01145">
    <property type="entry name" value="Band_7"/>
    <property type="match status" value="1"/>
</dbReference>
<dbReference type="SMART" id="SM00244">
    <property type="entry name" value="PHB"/>
    <property type="match status" value="1"/>
</dbReference>
<evidence type="ECO:0000313" key="6">
    <source>
        <dbReference type="EMBL" id="AXA35008.1"/>
    </source>
</evidence>
<dbReference type="SUPFAM" id="SSF117892">
    <property type="entry name" value="Band 7/SPFH domain"/>
    <property type="match status" value="1"/>
</dbReference>
<dbReference type="Gene3D" id="6.10.250.2090">
    <property type="match status" value="1"/>
</dbReference>
<evidence type="ECO:0000313" key="7">
    <source>
        <dbReference type="Proteomes" id="UP000262583"/>
    </source>
</evidence>
<dbReference type="PROSITE" id="PS01270">
    <property type="entry name" value="BAND_7"/>
    <property type="match status" value="1"/>
</dbReference>
<evidence type="ECO:0000256" key="4">
    <source>
        <dbReference type="SAM" id="Phobius"/>
    </source>
</evidence>
<dbReference type="KEGG" id="schv:BRCON_0231"/>
<organism evidence="6 7">
    <name type="scientific">Sumerlaea chitinivorans</name>
    <dbReference type="NCBI Taxonomy" id="2250252"/>
    <lineage>
        <taxon>Bacteria</taxon>
        <taxon>Candidatus Sumerlaeota</taxon>
        <taxon>Candidatus Sumerlaeia</taxon>
        <taxon>Candidatus Sumerlaeales</taxon>
        <taxon>Candidatus Sumerlaeaceae</taxon>
        <taxon>Candidatus Sumerlaea</taxon>
    </lineage>
</organism>
<accession>A0A2Z4Y2B8</accession>
<evidence type="ECO:0000256" key="2">
    <source>
        <dbReference type="ARBA" id="ARBA00008164"/>
    </source>
</evidence>
<protein>
    <recommendedName>
        <fullName evidence="5">Band 7 domain-containing protein</fullName>
    </recommendedName>
</protein>
<reference evidence="6 7" key="1">
    <citation type="submission" date="2018-05" db="EMBL/GenBank/DDBJ databases">
        <title>A metagenomic window into the 2 km-deep terrestrial subsurface aquifer revealed taxonomically and functionally diverse microbial community comprising novel uncultured bacterial lineages.</title>
        <authorList>
            <person name="Kadnikov V.V."/>
            <person name="Mardanov A.V."/>
            <person name="Beletsky A.V."/>
            <person name="Banks D."/>
            <person name="Pimenov N.V."/>
            <person name="Frank Y.A."/>
            <person name="Karnachuk O.V."/>
            <person name="Ravin N.V."/>
        </authorList>
    </citation>
    <scope>NUCLEOTIDE SEQUENCE [LARGE SCALE GENOMIC DNA]</scope>
    <source>
        <strain evidence="6">BY</strain>
    </source>
</reference>
<dbReference type="GO" id="GO:0005886">
    <property type="term" value="C:plasma membrane"/>
    <property type="evidence" value="ECO:0007669"/>
    <property type="project" value="InterPro"/>
</dbReference>
<evidence type="ECO:0000259" key="5">
    <source>
        <dbReference type="SMART" id="SM00244"/>
    </source>
</evidence>
<keyword evidence="4" id="KW-1133">Transmembrane helix</keyword>
<proteinExistence type="inferred from homology"/>
<feature type="transmembrane region" description="Helical" evidence="4">
    <location>
        <begin position="7"/>
        <end position="31"/>
    </location>
</feature>
<dbReference type="InterPro" id="IPR043202">
    <property type="entry name" value="Band-7_stomatin-like"/>
</dbReference>
<dbReference type="InterPro" id="IPR018080">
    <property type="entry name" value="Band_7/stomatin-like_CS"/>
</dbReference>
<dbReference type="AlphaFoldDB" id="A0A2Z4Y2B8"/>
<feature type="domain" description="Band 7" evidence="5">
    <location>
        <begin position="32"/>
        <end position="190"/>
    </location>
</feature>
<dbReference type="InterPro" id="IPR001972">
    <property type="entry name" value="Stomatin_HflK_fam"/>
</dbReference>